<evidence type="ECO:0000256" key="1">
    <source>
        <dbReference type="SAM" id="MobiDB-lite"/>
    </source>
</evidence>
<evidence type="ECO:0000313" key="3">
    <source>
        <dbReference type="EMBL" id="KAF1948283.1"/>
    </source>
</evidence>
<evidence type="ECO:0000313" key="2">
    <source>
        <dbReference type="EMBL" id="KAF1948200.1"/>
    </source>
</evidence>
<protein>
    <submittedName>
        <fullName evidence="3">Uncharacterized protein</fullName>
    </submittedName>
</protein>
<dbReference type="EMBL" id="ML977065">
    <property type="protein sequence ID" value="KAF1948283.1"/>
    <property type="molecule type" value="Genomic_DNA"/>
</dbReference>
<proteinExistence type="predicted"/>
<gene>
    <name evidence="3" type="ORF">CC80DRAFT_318242</name>
    <name evidence="2" type="ORF">CC80DRAFT_329642</name>
</gene>
<feature type="region of interest" description="Disordered" evidence="1">
    <location>
        <begin position="44"/>
        <end position="69"/>
    </location>
</feature>
<dbReference type="Proteomes" id="UP000800035">
    <property type="component" value="Unassembled WGS sequence"/>
</dbReference>
<dbReference type="EMBL" id="ML977070">
    <property type="protein sequence ID" value="KAF1948200.1"/>
    <property type="molecule type" value="Genomic_DNA"/>
</dbReference>
<organism evidence="3 4">
    <name type="scientific">Byssothecium circinans</name>
    <dbReference type="NCBI Taxonomy" id="147558"/>
    <lineage>
        <taxon>Eukaryota</taxon>
        <taxon>Fungi</taxon>
        <taxon>Dikarya</taxon>
        <taxon>Ascomycota</taxon>
        <taxon>Pezizomycotina</taxon>
        <taxon>Dothideomycetes</taxon>
        <taxon>Pleosporomycetidae</taxon>
        <taxon>Pleosporales</taxon>
        <taxon>Massarineae</taxon>
        <taxon>Massarinaceae</taxon>
        <taxon>Byssothecium</taxon>
    </lineage>
</organism>
<keyword evidence="4" id="KW-1185">Reference proteome</keyword>
<name>A0A6A5T6L4_9PLEO</name>
<dbReference type="AlphaFoldDB" id="A0A6A5T6L4"/>
<evidence type="ECO:0000313" key="4">
    <source>
        <dbReference type="Proteomes" id="UP000800035"/>
    </source>
</evidence>
<accession>A0A6A5T6L4</accession>
<reference evidence="3" key="1">
    <citation type="journal article" date="2020" name="Stud. Mycol.">
        <title>101 Dothideomycetes genomes: a test case for predicting lifestyles and emergence of pathogens.</title>
        <authorList>
            <person name="Haridas S."/>
            <person name="Albert R."/>
            <person name="Binder M."/>
            <person name="Bloem J."/>
            <person name="Labutti K."/>
            <person name="Salamov A."/>
            <person name="Andreopoulos B."/>
            <person name="Baker S."/>
            <person name="Barry K."/>
            <person name="Bills G."/>
            <person name="Bluhm B."/>
            <person name="Cannon C."/>
            <person name="Castanera R."/>
            <person name="Culley D."/>
            <person name="Daum C."/>
            <person name="Ezra D."/>
            <person name="Gonzalez J."/>
            <person name="Henrissat B."/>
            <person name="Kuo A."/>
            <person name="Liang C."/>
            <person name="Lipzen A."/>
            <person name="Lutzoni F."/>
            <person name="Magnuson J."/>
            <person name="Mondo S."/>
            <person name="Nolan M."/>
            <person name="Ohm R."/>
            <person name="Pangilinan J."/>
            <person name="Park H.-J."/>
            <person name="Ramirez L."/>
            <person name="Alfaro M."/>
            <person name="Sun H."/>
            <person name="Tritt A."/>
            <person name="Yoshinaga Y."/>
            <person name="Zwiers L.-H."/>
            <person name="Turgeon B."/>
            <person name="Goodwin S."/>
            <person name="Spatafora J."/>
            <person name="Crous P."/>
            <person name="Grigoriev I."/>
        </authorList>
    </citation>
    <scope>NUCLEOTIDE SEQUENCE</scope>
    <source>
        <strain evidence="3">CBS 675.92</strain>
    </source>
</reference>
<sequence length="150" mass="16968">MRERLTKKRKRVVEEAARGWRNARESGERRPAVQSVNNSLCERPTYQSSSMAAATEIDEEMSDSGSLPRHASRAALTLEFFPTSTTTELCSEKPKRLDHAAPWCLISSVFPTRCPLSLPRVLVAYGYSWLVTRGRWDHGRIESLACSRTL</sequence>